<evidence type="ECO:0000313" key="2">
    <source>
        <dbReference type="EMBL" id="KAG8096070.1"/>
    </source>
</evidence>
<proteinExistence type="predicted"/>
<comment type="caution">
    <text evidence="2">The sequence shown here is derived from an EMBL/GenBank/DDBJ whole genome shotgun (WGS) entry which is preliminary data.</text>
</comment>
<feature type="region of interest" description="Disordered" evidence="1">
    <location>
        <begin position="56"/>
        <end position="76"/>
    </location>
</feature>
<keyword evidence="3" id="KW-1185">Reference proteome</keyword>
<dbReference type="EMBL" id="JAAALK010000079">
    <property type="protein sequence ID" value="KAG8096070.1"/>
    <property type="molecule type" value="Genomic_DNA"/>
</dbReference>
<feature type="compositionally biased region" description="Acidic residues" evidence="1">
    <location>
        <begin position="67"/>
        <end position="76"/>
    </location>
</feature>
<sequence length="76" mass="8753">MDLTSNIPGKAHRYDMRLRRASHYYYSPWDIELDESVVVLDDLLLEGGLRQGHHLVGGRKGDHHYGEEDEEGEVFA</sequence>
<gene>
    <name evidence="2" type="ORF">GUJ93_ZPchr0013g34483</name>
</gene>
<accession>A0A8J6BXV3</accession>
<evidence type="ECO:0000256" key="1">
    <source>
        <dbReference type="SAM" id="MobiDB-lite"/>
    </source>
</evidence>
<dbReference type="Proteomes" id="UP000729402">
    <property type="component" value="Unassembled WGS sequence"/>
</dbReference>
<evidence type="ECO:0000313" key="3">
    <source>
        <dbReference type="Proteomes" id="UP000729402"/>
    </source>
</evidence>
<name>A0A8J6BXV3_ZIZPA</name>
<organism evidence="2 3">
    <name type="scientific">Zizania palustris</name>
    <name type="common">Northern wild rice</name>
    <dbReference type="NCBI Taxonomy" id="103762"/>
    <lineage>
        <taxon>Eukaryota</taxon>
        <taxon>Viridiplantae</taxon>
        <taxon>Streptophyta</taxon>
        <taxon>Embryophyta</taxon>
        <taxon>Tracheophyta</taxon>
        <taxon>Spermatophyta</taxon>
        <taxon>Magnoliopsida</taxon>
        <taxon>Liliopsida</taxon>
        <taxon>Poales</taxon>
        <taxon>Poaceae</taxon>
        <taxon>BOP clade</taxon>
        <taxon>Oryzoideae</taxon>
        <taxon>Oryzeae</taxon>
        <taxon>Zizaniinae</taxon>
        <taxon>Zizania</taxon>
    </lineage>
</organism>
<reference evidence="2" key="1">
    <citation type="journal article" date="2021" name="bioRxiv">
        <title>Whole Genome Assembly and Annotation of Northern Wild Rice, Zizania palustris L., Supports a Whole Genome Duplication in the Zizania Genus.</title>
        <authorList>
            <person name="Haas M."/>
            <person name="Kono T."/>
            <person name="Macchietto M."/>
            <person name="Millas R."/>
            <person name="McGilp L."/>
            <person name="Shao M."/>
            <person name="Duquette J."/>
            <person name="Hirsch C.N."/>
            <person name="Kimball J."/>
        </authorList>
    </citation>
    <scope>NUCLEOTIDE SEQUENCE</scope>
    <source>
        <tissue evidence="2">Fresh leaf tissue</tissue>
    </source>
</reference>
<dbReference type="AlphaFoldDB" id="A0A8J6BXV3"/>
<protein>
    <submittedName>
        <fullName evidence="2">Uncharacterized protein</fullName>
    </submittedName>
</protein>
<reference evidence="2" key="2">
    <citation type="submission" date="2021-02" db="EMBL/GenBank/DDBJ databases">
        <authorList>
            <person name="Kimball J.A."/>
            <person name="Haas M.W."/>
            <person name="Macchietto M."/>
            <person name="Kono T."/>
            <person name="Duquette J."/>
            <person name="Shao M."/>
        </authorList>
    </citation>
    <scope>NUCLEOTIDE SEQUENCE</scope>
    <source>
        <tissue evidence="2">Fresh leaf tissue</tissue>
    </source>
</reference>